<gene>
    <name evidence="7" type="ORF">C0Z18_01815</name>
</gene>
<dbReference type="Proteomes" id="UP000235616">
    <property type="component" value="Unassembled WGS sequence"/>
</dbReference>
<dbReference type="InterPro" id="IPR028082">
    <property type="entry name" value="Peripla_BP_I"/>
</dbReference>
<dbReference type="Gene3D" id="3.40.50.2300">
    <property type="match status" value="2"/>
</dbReference>
<dbReference type="PANTHER" id="PTHR47151">
    <property type="entry name" value="LEU/ILE/VAL-BINDING ABC TRANSPORTER SUBUNIT"/>
    <property type="match status" value="1"/>
</dbReference>
<keyword evidence="3 5" id="KW-0732">Signal</keyword>
<comment type="similarity">
    <text evidence="1">Belongs to the leucine-binding protein family.</text>
</comment>
<reference evidence="7 8" key="1">
    <citation type="submission" date="2018-01" db="EMBL/GenBank/DDBJ databases">
        <title>Whole genome analyses suggest that Burkholderia sensu lato contains two further novel genera in the rhizoxinica-symbiotica group Mycetohabitans gen. nov., and Trinickia gen. nov.: implications for the evolution of diazotrophy and nodulation in the Burkholderiaceae.</title>
        <authorList>
            <person name="Estrada-de los Santos P."/>
            <person name="Palmer M."/>
            <person name="Chavez-Ramirez B."/>
            <person name="Beukes C."/>
            <person name="Steenkamp E.T."/>
            <person name="Hirsch A.M."/>
            <person name="Manyaka P."/>
            <person name="Maluk M."/>
            <person name="Lafos M."/>
            <person name="Crook M."/>
            <person name="Gross E."/>
            <person name="Simon M.F."/>
            <person name="Bueno dos Reis Junior F."/>
            <person name="Poole P.S."/>
            <person name="Venter S.N."/>
            <person name="James E.K."/>
        </authorList>
    </citation>
    <scope>NUCLEOTIDE SEQUENCE [LARGE SCALE GENOMIC DNA]</scope>
    <source>
        <strain evidence="7 8">GIMN1.004</strain>
    </source>
</reference>
<dbReference type="SUPFAM" id="SSF53822">
    <property type="entry name" value="Periplasmic binding protein-like I"/>
    <property type="match status" value="1"/>
</dbReference>
<feature type="domain" description="Leucine-binding protein" evidence="6">
    <location>
        <begin position="49"/>
        <end position="388"/>
    </location>
</feature>
<dbReference type="CDD" id="cd06342">
    <property type="entry name" value="PBP1_ABC_LIVBP-like"/>
    <property type="match status" value="1"/>
</dbReference>
<evidence type="ECO:0000313" key="8">
    <source>
        <dbReference type="Proteomes" id="UP000235616"/>
    </source>
</evidence>
<comment type="caution">
    <text evidence="7">The sequence shown here is derived from an EMBL/GenBank/DDBJ whole genome shotgun (WGS) entry which is preliminary data.</text>
</comment>
<evidence type="ECO:0000256" key="5">
    <source>
        <dbReference type="SAM" id="SignalP"/>
    </source>
</evidence>
<evidence type="ECO:0000259" key="6">
    <source>
        <dbReference type="Pfam" id="PF13458"/>
    </source>
</evidence>
<dbReference type="AlphaFoldDB" id="A0A2N7W3D9"/>
<dbReference type="PANTHER" id="PTHR47151:SF2">
    <property type="entry name" value="AMINO ACID BINDING PROTEIN"/>
    <property type="match status" value="1"/>
</dbReference>
<keyword evidence="2" id="KW-0813">Transport</keyword>
<dbReference type="PRINTS" id="PR00337">
    <property type="entry name" value="LEUILEVALBP"/>
</dbReference>
<evidence type="ECO:0000256" key="2">
    <source>
        <dbReference type="ARBA" id="ARBA00022448"/>
    </source>
</evidence>
<dbReference type="InterPro" id="IPR028081">
    <property type="entry name" value="Leu-bd"/>
</dbReference>
<evidence type="ECO:0000256" key="1">
    <source>
        <dbReference type="ARBA" id="ARBA00010062"/>
    </source>
</evidence>
<dbReference type="EMBL" id="PNYA01000001">
    <property type="protein sequence ID" value="PMS23915.1"/>
    <property type="molecule type" value="Genomic_DNA"/>
</dbReference>
<name>A0A2N7W3D9_9BURK</name>
<evidence type="ECO:0000313" key="7">
    <source>
        <dbReference type="EMBL" id="PMS23915.1"/>
    </source>
</evidence>
<proteinExistence type="inferred from homology"/>
<keyword evidence="4" id="KW-0029">Amino-acid transport</keyword>
<protein>
    <submittedName>
        <fullName evidence="7">Branched chain amino acid ABC transporter substrate-binding protein</fullName>
    </submittedName>
</protein>
<feature type="signal peptide" evidence="5">
    <location>
        <begin position="1"/>
        <end position="35"/>
    </location>
</feature>
<organism evidence="7 8">
    <name type="scientific">Trinickia dabaoshanensis</name>
    <dbReference type="NCBI Taxonomy" id="564714"/>
    <lineage>
        <taxon>Bacteria</taxon>
        <taxon>Pseudomonadati</taxon>
        <taxon>Pseudomonadota</taxon>
        <taxon>Betaproteobacteria</taxon>
        <taxon>Burkholderiales</taxon>
        <taxon>Burkholderiaceae</taxon>
        <taxon>Trinickia</taxon>
    </lineage>
</organism>
<evidence type="ECO:0000256" key="4">
    <source>
        <dbReference type="ARBA" id="ARBA00022970"/>
    </source>
</evidence>
<dbReference type="InterPro" id="IPR000709">
    <property type="entry name" value="Leu_Ile_Val-bd"/>
</dbReference>
<feature type="chain" id="PRO_5014673027" evidence="5">
    <location>
        <begin position="36"/>
        <end position="406"/>
    </location>
</feature>
<dbReference type="GO" id="GO:0006865">
    <property type="term" value="P:amino acid transport"/>
    <property type="evidence" value="ECO:0007669"/>
    <property type="project" value="UniProtKB-KW"/>
</dbReference>
<dbReference type="Pfam" id="PF13458">
    <property type="entry name" value="Peripla_BP_6"/>
    <property type="match status" value="1"/>
</dbReference>
<sequence length="406" mass="43219">MSDSFSRWRHRPRPMRAVKRLAAPLPMTTFAFALALGLASTRTEAQERIKIGVLVPLSGNYQSSGTDILNGAKLAVSHLNAAGGVLGKKLELVERDDACNPDRAANAASELIAAGVVAVAGGYCSSAALPESRILHTTRIPYVLDASTFPALTEHGWPDVFRTIGRTDTQGGYAATLMKDVLHATRAAVVNDGTAYSQGLASSTIAALEREGVKVVYDNALTPGQQDYRDVAKAAADTHPDVLYFTGYYTEAAVLAKNLRALGSGIKHFMGNGTADPSLIEKGGEAVEGMIVTTSPLPQFMTSASATRYIKAYEAEFGHPPGPYSIYEYDAIGVTARAIEQANSTEPEAISAALHRLGRYDGATGSIAFDAKGDRTRPAFMAVMVRGGKFEPYASLDAKGRWEARK</sequence>
<accession>A0A2N7W3D9</accession>
<evidence type="ECO:0000256" key="3">
    <source>
        <dbReference type="ARBA" id="ARBA00022729"/>
    </source>
</evidence>
<keyword evidence="8" id="KW-1185">Reference proteome</keyword>